<proteinExistence type="predicted"/>
<dbReference type="AlphaFoldDB" id="A0A6N3FHY7"/>
<organism evidence="1">
    <name type="scientific">Veillonella ratti</name>
    <dbReference type="NCBI Taxonomy" id="103892"/>
    <lineage>
        <taxon>Bacteria</taxon>
        <taxon>Bacillati</taxon>
        <taxon>Bacillota</taxon>
        <taxon>Negativicutes</taxon>
        <taxon>Veillonellales</taxon>
        <taxon>Veillonellaceae</taxon>
        <taxon>Veillonella</taxon>
    </lineage>
</organism>
<sequence>MFAGMNSASATDVWVDHWNYENIDIYVMNDAITYSSDSNGRGFSVSTKFVKNGQLKQIVVWNFSKFRNDMWRYRTNTMRGGHTTVVIPHNGVFEYGMNQIGWRYYIDQTYYY</sequence>
<accession>A0A6N3FHY7</accession>
<name>A0A6N3FHY7_9FIRM</name>
<gene>
    <name evidence="1" type="ORF">VRLFYP33_02325</name>
</gene>
<protein>
    <submittedName>
        <fullName evidence="1">Uncharacterized protein</fullName>
    </submittedName>
</protein>
<reference evidence="1" key="1">
    <citation type="submission" date="2019-11" db="EMBL/GenBank/DDBJ databases">
        <authorList>
            <person name="Feng L."/>
        </authorList>
    </citation>
    <scope>NUCLEOTIDE SEQUENCE</scope>
    <source>
        <strain evidence="1">VrattiLFYP33</strain>
    </source>
</reference>
<evidence type="ECO:0000313" key="1">
    <source>
        <dbReference type="EMBL" id="VYU51486.1"/>
    </source>
</evidence>
<dbReference type="EMBL" id="CACRUX010000101">
    <property type="protein sequence ID" value="VYU51486.1"/>
    <property type="molecule type" value="Genomic_DNA"/>
</dbReference>